<dbReference type="PIRSF" id="PIRSF002741">
    <property type="entry name" value="MppA"/>
    <property type="match status" value="1"/>
</dbReference>
<dbReference type="Gene3D" id="3.40.190.10">
    <property type="entry name" value="Periplasmic binding protein-like II"/>
    <property type="match status" value="1"/>
</dbReference>
<evidence type="ECO:0000259" key="5">
    <source>
        <dbReference type="Pfam" id="PF00496"/>
    </source>
</evidence>
<keyword evidence="3 4" id="KW-0732">Signal</keyword>
<gene>
    <name evidence="6" type="ORF">ACFSM5_09690</name>
</gene>
<dbReference type="CDD" id="cd08511">
    <property type="entry name" value="PBP2_NikA_DppA_OppA_like_5"/>
    <property type="match status" value="1"/>
</dbReference>
<dbReference type="Gene3D" id="3.10.105.10">
    <property type="entry name" value="Dipeptide-binding Protein, Domain 3"/>
    <property type="match status" value="1"/>
</dbReference>
<reference evidence="7" key="1">
    <citation type="journal article" date="2019" name="Int. J. Syst. Evol. Microbiol.">
        <title>The Global Catalogue of Microorganisms (GCM) 10K type strain sequencing project: providing services to taxonomists for standard genome sequencing and annotation.</title>
        <authorList>
            <consortium name="The Broad Institute Genomics Platform"/>
            <consortium name="The Broad Institute Genome Sequencing Center for Infectious Disease"/>
            <person name="Wu L."/>
            <person name="Ma J."/>
        </authorList>
    </citation>
    <scope>NUCLEOTIDE SEQUENCE [LARGE SCALE GENOMIC DNA]</scope>
    <source>
        <strain evidence="7">CGMCC 1.19062</strain>
    </source>
</reference>
<keyword evidence="7" id="KW-1185">Reference proteome</keyword>
<evidence type="ECO:0000256" key="1">
    <source>
        <dbReference type="ARBA" id="ARBA00004418"/>
    </source>
</evidence>
<name>A0ABW5DPT8_9PROT</name>
<dbReference type="PANTHER" id="PTHR30290">
    <property type="entry name" value="PERIPLASMIC BINDING COMPONENT OF ABC TRANSPORTER"/>
    <property type="match status" value="1"/>
</dbReference>
<dbReference type="InterPro" id="IPR039424">
    <property type="entry name" value="SBP_5"/>
</dbReference>
<evidence type="ECO:0000313" key="6">
    <source>
        <dbReference type="EMBL" id="MFD2263158.1"/>
    </source>
</evidence>
<protein>
    <submittedName>
        <fullName evidence="6">ABC transporter substrate-binding protein</fullName>
    </submittedName>
</protein>
<organism evidence="6 7">
    <name type="scientific">Lacibacterium aquatile</name>
    <dbReference type="NCBI Taxonomy" id="1168082"/>
    <lineage>
        <taxon>Bacteria</taxon>
        <taxon>Pseudomonadati</taxon>
        <taxon>Pseudomonadota</taxon>
        <taxon>Alphaproteobacteria</taxon>
        <taxon>Rhodospirillales</taxon>
        <taxon>Rhodospirillaceae</taxon>
    </lineage>
</organism>
<evidence type="ECO:0000256" key="4">
    <source>
        <dbReference type="SAM" id="SignalP"/>
    </source>
</evidence>
<sequence length="502" mass="55588">MLRKFLMASAALSLLAAAPVGAQTLRFGLSDDPDALDPTTARTFVGRIVFGALCDKLMDITPDLTVVPQLATEWSWGDDAKSLTMKLRPNVTFHDGEKFDAEAVKYNIERHLTMQGSQRRAEIASISTVDVIDPLTVKLNLKAPFAPLLAALTDRAGMMISPKAGKALGDKFSSAPVCAGPYKFVERVAQDRIVVEKFDNYWDAKDIAIKRIEFRPFTDASVKLANLKAGQLDMIERVSPTDVAEVKKDSKLKLGQITELGYRAIRINTNNGERAKSVIGSNEKVREAFELSLDRDAIVQVVSNGEFMGGNQWLAPTNPNYVKKFPVPQRDVNKAKALLKEAGVATPVVVNLMTTTTTENQQVAQIIQAMAAESGFDVKIQSTEFATSLQLAEKGDFELYIQGWSGRTDPDGNLYSFIATGAGQNDGRYSNAKVDEMLKVGRETTALAVRRKAYEEIADVTLRERPFIYLYHQKWLWAFNNKVTGFKEYPDGLVRFTNLKLN</sequence>
<accession>A0ABW5DPT8</accession>
<dbReference type="InterPro" id="IPR000914">
    <property type="entry name" value="SBP_5_dom"/>
</dbReference>
<dbReference type="RefSeq" id="WP_379876131.1">
    <property type="nucleotide sequence ID" value="NZ_JBHUIP010000009.1"/>
</dbReference>
<evidence type="ECO:0000256" key="2">
    <source>
        <dbReference type="ARBA" id="ARBA00005695"/>
    </source>
</evidence>
<feature type="domain" description="Solute-binding protein family 5" evidence="5">
    <location>
        <begin position="65"/>
        <end position="422"/>
    </location>
</feature>
<dbReference type="Gene3D" id="3.90.76.10">
    <property type="entry name" value="Dipeptide-binding Protein, Domain 1"/>
    <property type="match status" value="1"/>
</dbReference>
<comment type="caution">
    <text evidence="6">The sequence shown here is derived from an EMBL/GenBank/DDBJ whole genome shotgun (WGS) entry which is preliminary data.</text>
</comment>
<feature type="signal peptide" evidence="4">
    <location>
        <begin position="1"/>
        <end position="22"/>
    </location>
</feature>
<comment type="subcellular location">
    <subcellularLocation>
        <location evidence="1">Periplasm</location>
    </subcellularLocation>
</comment>
<evidence type="ECO:0000313" key="7">
    <source>
        <dbReference type="Proteomes" id="UP001597295"/>
    </source>
</evidence>
<dbReference type="Proteomes" id="UP001597295">
    <property type="component" value="Unassembled WGS sequence"/>
</dbReference>
<dbReference type="InterPro" id="IPR030678">
    <property type="entry name" value="Peptide/Ni-bd"/>
</dbReference>
<dbReference type="PANTHER" id="PTHR30290:SF38">
    <property type="entry name" value="D,D-DIPEPTIDE-BINDING PERIPLASMIC PROTEIN DDPA-RELATED"/>
    <property type="match status" value="1"/>
</dbReference>
<dbReference type="EMBL" id="JBHUIP010000009">
    <property type="protein sequence ID" value="MFD2263158.1"/>
    <property type="molecule type" value="Genomic_DNA"/>
</dbReference>
<dbReference type="Pfam" id="PF00496">
    <property type="entry name" value="SBP_bac_5"/>
    <property type="match status" value="1"/>
</dbReference>
<dbReference type="SUPFAM" id="SSF53850">
    <property type="entry name" value="Periplasmic binding protein-like II"/>
    <property type="match status" value="1"/>
</dbReference>
<evidence type="ECO:0000256" key="3">
    <source>
        <dbReference type="ARBA" id="ARBA00022729"/>
    </source>
</evidence>
<proteinExistence type="inferred from homology"/>
<feature type="chain" id="PRO_5046440717" evidence="4">
    <location>
        <begin position="23"/>
        <end position="502"/>
    </location>
</feature>
<comment type="similarity">
    <text evidence="2">Belongs to the bacterial solute-binding protein 5 family.</text>
</comment>